<dbReference type="PANTHER" id="PTHR36174">
    <property type="entry name" value="LIPID II:GLYCINE GLYCYLTRANSFERASE"/>
    <property type="match status" value="1"/>
</dbReference>
<dbReference type="GO" id="GO:0008360">
    <property type="term" value="P:regulation of cell shape"/>
    <property type="evidence" value="ECO:0007669"/>
    <property type="project" value="UniProtKB-KW"/>
</dbReference>
<dbReference type="Proteomes" id="UP000193978">
    <property type="component" value="Chromosome"/>
</dbReference>
<evidence type="ECO:0000256" key="5">
    <source>
        <dbReference type="ARBA" id="ARBA00023315"/>
    </source>
</evidence>
<evidence type="ECO:0000256" key="2">
    <source>
        <dbReference type="ARBA" id="ARBA00022679"/>
    </source>
</evidence>
<comment type="similarity">
    <text evidence="1">Belongs to the FemABX family.</text>
</comment>
<protein>
    <recommendedName>
        <fullName evidence="7">BioF2-like acetyltransferase domain-containing protein</fullName>
    </recommendedName>
</protein>
<evidence type="ECO:0000259" key="7">
    <source>
        <dbReference type="Pfam" id="PF13480"/>
    </source>
</evidence>
<evidence type="ECO:0000256" key="4">
    <source>
        <dbReference type="ARBA" id="ARBA00022984"/>
    </source>
</evidence>
<dbReference type="PANTHER" id="PTHR36174:SF1">
    <property type="entry name" value="LIPID II:GLYCINE GLYCYLTRANSFERASE"/>
    <property type="match status" value="1"/>
</dbReference>
<accession>A0A1W6MYZ6</accession>
<dbReference type="SUPFAM" id="SSF55729">
    <property type="entry name" value="Acyl-CoA N-acyltransferases (Nat)"/>
    <property type="match status" value="1"/>
</dbReference>
<organism evidence="8 9">
    <name type="scientific">Methylocystis bryophila</name>
    <dbReference type="NCBI Taxonomy" id="655015"/>
    <lineage>
        <taxon>Bacteria</taxon>
        <taxon>Pseudomonadati</taxon>
        <taxon>Pseudomonadota</taxon>
        <taxon>Alphaproteobacteria</taxon>
        <taxon>Hyphomicrobiales</taxon>
        <taxon>Methylocystaceae</taxon>
        <taxon>Methylocystis</taxon>
    </lineage>
</organism>
<evidence type="ECO:0000256" key="1">
    <source>
        <dbReference type="ARBA" id="ARBA00009943"/>
    </source>
</evidence>
<dbReference type="EMBL" id="CP019948">
    <property type="protein sequence ID" value="ARN82802.1"/>
    <property type="molecule type" value="Genomic_DNA"/>
</dbReference>
<feature type="domain" description="BioF2-like acetyltransferase" evidence="7">
    <location>
        <begin position="187"/>
        <end position="312"/>
    </location>
</feature>
<keyword evidence="9" id="KW-1185">Reference proteome</keyword>
<dbReference type="AlphaFoldDB" id="A0A1W6MYZ6"/>
<dbReference type="InterPro" id="IPR038740">
    <property type="entry name" value="BioF2-like_GNAT_dom"/>
</dbReference>
<dbReference type="GO" id="GO:0071555">
    <property type="term" value="P:cell wall organization"/>
    <property type="evidence" value="ECO:0007669"/>
    <property type="project" value="UniProtKB-KW"/>
</dbReference>
<dbReference type="GO" id="GO:0016755">
    <property type="term" value="F:aminoacyltransferase activity"/>
    <property type="evidence" value="ECO:0007669"/>
    <property type="project" value="InterPro"/>
</dbReference>
<dbReference type="KEGG" id="mbry:B1812_18800"/>
<keyword evidence="2" id="KW-0808">Transferase</keyword>
<dbReference type="OrthoDB" id="7844032at2"/>
<gene>
    <name evidence="8" type="ORF">B1812_18800</name>
</gene>
<name>A0A1W6MYZ6_9HYPH</name>
<dbReference type="Pfam" id="PF13480">
    <property type="entry name" value="Acetyltransf_6"/>
    <property type="match status" value="1"/>
</dbReference>
<evidence type="ECO:0000256" key="3">
    <source>
        <dbReference type="ARBA" id="ARBA00022960"/>
    </source>
</evidence>
<dbReference type="InterPro" id="IPR016181">
    <property type="entry name" value="Acyl_CoA_acyltransferase"/>
</dbReference>
<keyword evidence="4" id="KW-0573">Peptidoglycan synthesis</keyword>
<dbReference type="RefSeq" id="WP_085772936.1">
    <property type="nucleotide sequence ID" value="NZ_AP027149.1"/>
</dbReference>
<dbReference type="STRING" id="655015.B1812_18800"/>
<reference evidence="8 9" key="1">
    <citation type="submission" date="2017-02" db="EMBL/GenBank/DDBJ databases">
        <authorList>
            <person name="Peterson S.W."/>
        </authorList>
    </citation>
    <scope>NUCLEOTIDE SEQUENCE [LARGE SCALE GENOMIC DNA]</scope>
    <source>
        <strain evidence="8 9">S285</strain>
    </source>
</reference>
<dbReference type="InterPro" id="IPR003447">
    <property type="entry name" value="FEMABX"/>
</dbReference>
<keyword evidence="5" id="KW-0012">Acyltransferase</keyword>
<dbReference type="PROSITE" id="PS51191">
    <property type="entry name" value="FEMABX"/>
    <property type="match status" value="1"/>
</dbReference>
<evidence type="ECO:0000313" key="9">
    <source>
        <dbReference type="Proteomes" id="UP000193978"/>
    </source>
</evidence>
<dbReference type="Gene3D" id="3.40.630.30">
    <property type="match status" value="1"/>
</dbReference>
<proteinExistence type="inferred from homology"/>
<sequence>MCGYDASSGVTASSVSRDAALVSEASVRKFGDLLAGERFGGLREETLLGMAELASVGSAPAAPAEYRPIFFDPHCPSEKYYGWRCLHEEPGLRILRKQLGIFSKILFLCQNVDDERLSQLVKDRRFGGPTIIQIVHDFSRPASPAGVSLGGRHFEHCQNDRTLNIGTLLIELDKPEEELWKNFDPNSRTKVRRAAKEGVQVRISARRHEEDLRSFFDFYRPLAKRANLDVPSQPLVERMIDAGDMISAAAVASDSTVVAVNLIYLCPPYAYDVWGASSNNRINGAGHLLRWEGIKWLQNRDFRWYDLGGAATTDPSDPIYSFKKTLGGRYVSLGSEYRRMDALTTVAYAGFRLTKKLTRQMSPLRR</sequence>
<dbReference type="InterPro" id="IPR050644">
    <property type="entry name" value="PG_Glycine_Bridge_Synth"/>
</dbReference>
<evidence type="ECO:0000256" key="6">
    <source>
        <dbReference type="ARBA" id="ARBA00023316"/>
    </source>
</evidence>
<dbReference type="GO" id="GO:0009252">
    <property type="term" value="P:peptidoglycan biosynthetic process"/>
    <property type="evidence" value="ECO:0007669"/>
    <property type="project" value="UniProtKB-KW"/>
</dbReference>
<keyword evidence="3" id="KW-0133">Cell shape</keyword>
<keyword evidence="6" id="KW-0961">Cell wall biogenesis/degradation</keyword>
<evidence type="ECO:0000313" key="8">
    <source>
        <dbReference type="EMBL" id="ARN82802.1"/>
    </source>
</evidence>